<dbReference type="InterPro" id="IPR001138">
    <property type="entry name" value="Zn2Cys6_DnaBD"/>
</dbReference>
<name>A0A9P4M871_9PEZI</name>
<evidence type="ECO:0000259" key="2">
    <source>
        <dbReference type="PROSITE" id="PS50048"/>
    </source>
</evidence>
<dbReference type="EMBL" id="ML978124">
    <property type="protein sequence ID" value="KAF2100765.1"/>
    <property type="molecule type" value="Genomic_DNA"/>
</dbReference>
<proteinExistence type="predicted"/>
<dbReference type="AlphaFoldDB" id="A0A9P4M871"/>
<dbReference type="CDD" id="cd00067">
    <property type="entry name" value="GAL4"/>
    <property type="match status" value="1"/>
</dbReference>
<dbReference type="PANTHER" id="PTHR47785">
    <property type="entry name" value="ZN(II)2CYS6 TRANSCRIPTION FACTOR (EUROFUNG)-RELATED-RELATED"/>
    <property type="match status" value="1"/>
</dbReference>
<keyword evidence="1" id="KW-0539">Nucleus</keyword>
<dbReference type="Gene3D" id="4.10.240.10">
    <property type="entry name" value="Zn(2)-C6 fungal-type DNA-binding domain"/>
    <property type="match status" value="1"/>
</dbReference>
<organism evidence="3 4">
    <name type="scientific">Rhizodiscina lignyota</name>
    <dbReference type="NCBI Taxonomy" id="1504668"/>
    <lineage>
        <taxon>Eukaryota</taxon>
        <taxon>Fungi</taxon>
        <taxon>Dikarya</taxon>
        <taxon>Ascomycota</taxon>
        <taxon>Pezizomycotina</taxon>
        <taxon>Dothideomycetes</taxon>
        <taxon>Pleosporomycetidae</taxon>
        <taxon>Aulographales</taxon>
        <taxon>Rhizodiscinaceae</taxon>
        <taxon>Rhizodiscina</taxon>
    </lineage>
</organism>
<comment type="caution">
    <text evidence="3">The sequence shown here is derived from an EMBL/GenBank/DDBJ whole genome shotgun (WGS) entry which is preliminary data.</text>
</comment>
<reference evidence="3" key="1">
    <citation type="journal article" date="2020" name="Stud. Mycol.">
        <title>101 Dothideomycetes genomes: a test case for predicting lifestyles and emergence of pathogens.</title>
        <authorList>
            <person name="Haridas S."/>
            <person name="Albert R."/>
            <person name="Binder M."/>
            <person name="Bloem J."/>
            <person name="Labutti K."/>
            <person name="Salamov A."/>
            <person name="Andreopoulos B."/>
            <person name="Baker S."/>
            <person name="Barry K."/>
            <person name="Bills G."/>
            <person name="Bluhm B."/>
            <person name="Cannon C."/>
            <person name="Castanera R."/>
            <person name="Culley D."/>
            <person name="Daum C."/>
            <person name="Ezra D."/>
            <person name="Gonzalez J."/>
            <person name="Henrissat B."/>
            <person name="Kuo A."/>
            <person name="Liang C."/>
            <person name="Lipzen A."/>
            <person name="Lutzoni F."/>
            <person name="Magnuson J."/>
            <person name="Mondo S."/>
            <person name="Nolan M."/>
            <person name="Ohm R."/>
            <person name="Pangilinan J."/>
            <person name="Park H.-J."/>
            <person name="Ramirez L."/>
            <person name="Alfaro M."/>
            <person name="Sun H."/>
            <person name="Tritt A."/>
            <person name="Yoshinaga Y."/>
            <person name="Zwiers L.-H."/>
            <person name="Turgeon B."/>
            <person name="Goodwin S."/>
            <person name="Spatafora J."/>
            <person name="Crous P."/>
            <person name="Grigoriev I."/>
        </authorList>
    </citation>
    <scope>NUCLEOTIDE SEQUENCE</scope>
    <source>
        <strain evidence="3">CBS 133067</strain>
    </source>
</reference>
<dbReference type="PROSITE" id="PS50048">
    <property type="entry name" value="ZN2_CY6_FUNGAL_2"/>
    <property type="match status" value="1"/>
</dbReference>
<evidence type="ECO:0000256" key="1">
    <source>
        <dbReference type="ARBA" id="ARBA00023242"/>
    </source>
</evidence>
<dbReference type="Pfam" id="PF00172">
    <property type="entry name" value="Zn_clus"/>
    <property type="match status" value="1"/>
</dbReference>
<protein>
    <recommendedName>
        <fullName evidence="2">Zn(2)-C6 fungal-type domain-containing protein</fullName>
    </recommendedName>
</protein>
<accession>A0A9P4M871</accession>
<dbReference type="SMART" id="SM00066">
    <property type="entry name" value="GAL4"/>
    <property type="match status" value="1"/>
</dbReference>
<dbReference type="PANTHER" id="PTHR47785:SF6">
    <property type="entry name" value="ZN(II)2CYS6 TRANSCRIPTION FACTOR (EUROFUNG)"/>
    <property type="match status" value="1"/>
</dbReference>
<feature type="domain" description="Zn(2)-C6 fungal-type" evidence="2">
    <location>
        <begin position="16"/>
        <end position="46"/>
    </location>
</feature>
<sequence length="645" mass="72139">MDESTRRDRAAIAAQACETCRSRKSRCDEGRPKCGSCQRLGMECKYREPQPTKKDKSLEYLLAKMKELTQKVDRMQDLGSKMDAIGVPISPSTTSNSGPVSTHSVYSVASSSVAPVAGAAAEQPPIPQRVLAWPKVTSLLISAGWADFENMQGFQLLWQGAIPQFLQQLEMNQHLSPLPSEPRCHTQAHPTYYGREIIIGLSPEMMNQYADLYYSTLGVRHPLLSREEFDHAIMPIVAQTGFGYNDCLSITALLVFALGKLSFDGMFADPVRPDSGIRGGSVAVPPGLELFNEARKRIGFIGDQCDLETVRMYLLLGLYYESCFRHIDYWRSSINASICAQALLGYNSSVGDSERLLSAYCKVCKAIENSCHFVLGLPMTAISEYEELVAAPGMNELNANPTVEQRPLQMMVALLNLHRIVAQVRSHTVQCKLTGGNDLHARIHREVTEISNSLESWRRGLPHDLHWKDADRLANLAPSAAASQGTLSYIQSPPDLRSSAMAETIQIAHFRSWYYYARHMMFRPFLFKALHSPESMTAQDCLLAAHCLQAALLWPIAMQPCANMKRVVPSLFNWTYSFVELLLILRTIRESEMLGSICDQYLDAGELSQTVFALHDWVKDMSQVDGLARWASELMAKLYPELYFA</sequence>
<dbReference type="GO" id="GO:0000981">
    <property type="term" value="F:DNA-binding transcription factor activity, RNA polymerase II-specific"/>
    <property type="evidence" value="ECO:0007669"/>
    <property type="project" value="InterPro"/>
</dbReference>
<evidence type="ECO:0000313" key="3">
    <source>
        <dbReference type="EMBL" id="KAF2100765.1"/>
    </source>
</evidence>
<dbReference type="PROSITE" id="PS00463">
    <property type="entry name" value="ZN2_CY6_FUNGAL_1"/>
    <property type="match status" value="1"/>
</dbReference>
<gene>
    <name evidence="3" type="ORF">NA57DRAFT_35977</name>
</gene>
<keyword evidence="4" id="KW-1185">Reference proteome</keyword>
<dbReference type="SUPFAM" id="SSF57701">
    <property type="entry name" value="Zn2/Cys6 DNA-binding domain"/>
    <property type="match status" value="1"/>
</dbReference>
<dbReference type="InterPro" id="IPR053181">
    <property type="entry name" value="EcdB-like_regulator"/>
</dbReference>
<dbReference type="GO" id="GO:0008270">
    <property type="term" value="F:zinc ion binding"/>
    <property type="evidence" value="ECO:0007669"/>
    <property type="project" value="InterPro"/>
</dbReference>
<dbReference type="Proteomes" id="UP000799772">
    <property type="component" value="Unassembled WGS sequence"/>
</dbReference>
<evidence type="ECO:0000313" key="4">
    <source>
        <dbReference type="Proteomes" id="UP000799772"/>
    </source>
</evidence>
<dbReference type="CDD" id="cd12148">
    <property type="entry name" value="fungal_TF_MHR"/>
    <property type="match status" value="1"/>
</dbReference>
<dbReference type="InterPro" id="IPR036864">
    <property type="entry name" value="Zn2-C6_fun-type_DNA-bd_sf"/>
</dbReference>
<dbReference type="OrthoDB" id="6133115at2759"/>